<organism evidence="8 9">
    <name type="scientific">Clostridium puniceum</name>
    <dbReference type="NCBI Taxonomy" id="29367"/>
    <lineage>
        <taxon>Bacteria</taxon>
        <taxon>Bacillati</taxon>
        <taxon>Bacillota</taxon>
        <taxon>Clostridia</taxon>
        <taxon>Eubacteriales</taxon>
        <taxon>Clostridiaceae</taxon>
        <taxon>Clostridium</taxon>
    </lineage>
</organism>
<dbReference type="InterPro" id="IPR006118">
    <property type="entry name" value="Recombinase_CS"/>
</dbReference>
<dbReference type="InterPro" id="IPR036162">
    <property type="entry name" value="Resolvase-like_N_sf"/>
</dbReference>
<evidence type="ECO:0000313" key="9">
    <source>
        <dbReference type="Proteomes" id="UP000190890"/>
    </source>
</evidence>
<keyword evidence="9" id="KW-1185">Reference proteome</keyword>
<dbReference type="PROSITE" id="PS51736">
    <property type="entry name" value="RECOMBINASES_3"/>
    <property type="match status" value="1"/>
</dbReference>
<comment type="similarity">
    <text evidence="1">Belongs to the site-specific recombinase resolvase family.</text>
</comment>
<gene>
    <name evidence="8" type="primary">bin3_1</name>
    <name evidence="8" type="ORF">CLPUN_42170</name>
</gene>
<dbReference type="PANTHER" id="PTHR30461:SF26">
    <property type="entry name" value="RESOLVASE HOMOLOG YNEB"/>
    <property type="match status" value="1"/>
</dbReference>
<dbReference type="PANTHER" id="PTHR30461">
    <property type="entry name" value="DNA-INVERTASE FROM LAMBDOID PROPHAGE"/>
    <property type="match status" value="1"/>
</dbReference>
<evidence type="ECO:0000256" key="1">
    <source>
        <dbReference type="ARBA" id="ARBA00009913"/>
    </source>
</evidence>
<accession>A0A1S8T8M3</accession>
<dbReference type="InterPro" id="IPR050639">
    <property type="entry name" value="SSR_resolvase"/>
</dbReference>
<dbReference type="GO" id="GO:0000150">
    <property type="term" value="F:DNA strand exchange activity"/>
    <property type="evidence" value="ECO:0007669"/>
    <property type="project" value="InterPro"/>
</dbReference>
<reference evidence="8 9" key="1">
    <citation type="submission" date="2016-05" db="EMBL/GenBank/DDBJ databases">
        <title>Microbial solvent formation.</title>
        <authorList>
            <person name="Poehlein A."/>
            <person name="Montoya Solano J.D."/>
            <person name="Flitsch S."/>
            <person name="Krabben P."/>
            <person name="Duerre P."/>
            <person name="Daniel R."/>
        </authorList>
    </citation>
    <scope>NUCLEOTIDE SEQUENCE [LARGE SCALE GENOMIC DNA]</scope>
    <source>
        <strain evidence="8 9">DSM 2619</strain>
    </source>
</reference>
<dbReference type="Gene3D" id="3.40.50.1390">
    <property type="entry name" value="Resolvase, N-terminal catalytic domain"/>
    <property type="match status" value="1"/>
</dbReference>
<keyword evidence="3" id="KW-0238">DNA-binding</keyword>
<dbReference type="OrthoDB" id="9797501at2"/>
<dbReference type="SUPFAM" id="SSF53041">
    <property type="entry name" value="Resolvase-like"/>
    <property type="match status" value="1"/>
</dbReference>
<evidence type="ECO:0000259" key="7">
    <source>
        <dbReference type="PROSITE" id="PS51736"/>
    </source>
</evidence>
<evidence type="ECO:0000256" key="4">
    <source>
        <dbReference type="ARBA" id="ARBA00023172"/>
    </source>
</evidence>
<dbReference type="EMBL" id="LZZM01000206">
    <property type="protein sequence ID" value="OOM73979.1"/>
    <property type="molecule type" value="Genomic_DNA"/>
</dbReference>
<dbReference type="Proteomes" id="UP000190890">
    <property type="component" value="Unassembled WGS sequence"/>
</dbReference>
<keyword evidence="2" id="KW-0229">DNA integration</keyword>
<evidence type="ECO:0000256" key="2">
    <source>
        <dbReference type="ARBA" id="ARBA00022908"/>
    </source>
</evidence>
<dbReference type="GO" id="GO:0003677">
    <property type="term" value="F:DNA binding"/>
    <property type="evidence" value="ECO:0007669"/>
    <property type="project" value="UniProtKB-KW"/>
</dbReference>
<proteinExistence type="inferred from homology"/>
<dbReference type="GO" id="GO:0015074">
    <property type="term" value="P:DNA integration"/>
    <property type="evidence" value="ECO:0007669"/>
    <property type="project" value="UniProtKB-KW"/>
</dbReference>
<feature type="active site" description="O-(5'-phospho-DNA)-serine intermediate" evidence="5 6">
    <location>
        <position position="9"/>
    </location>
</feature>
<dbReference type="STRING" id="29367.CLPUN_42170"/>
<evidence type="ECO:0000313" key="8">
    <source>
        <dbReference type="EMBL" id="OOM73979.1"/>
    </source>
</evidence>
<dbReference type="AlphaFoldDB" id="A0A1S8T8M3"/>
<dbReference type="SMART" id="SM00857">
    <property type="entry name" value="Resolvase"/>
    <property type="match status" value="1"/>
</dbReference>
<name>A0A1S8T8M3_9CLOT</name>
<comment type="caution">
    <text evidence="8">The sequence shown here is derived from an EMBL/GenBank/DDBJ whole genome shotgun (WGS) entry which is preliminary data.</text>
</comment>
<evidence type="ECO:0000256" key="3">
    <source>
        <dbReference type="ARBA" id="ARBA00023125"/>
    </source>
</evidence>
<dbReference type="InterPro" id="IPR006119">
    <property type="entry name" value="Resolv_N"/>
</dbReference>
<dbReference type="PROSITE" id="PS00398">
    <property type="entry name" value="RECOMBINASES_2"/>
    <property type="match status" value="1"/>
</dbReference>
<feature type="domain" description="Resolvase/invertase-type recombinase catalytic" evidence="7">
    <location>
        <begin position="1"/>
        <end position="148"/>
    </location>
</feature>
<evidence type="ECO:0000256" key="5">
    <source>
        <dbReference type="PIRSR" id="PIRSR606118-50"/>
    </source>
</evidence>
<dbReference type="PROSITE" id="PS00397">
    <property type="entry name" value="RECOMBINASES_1"/>
    <property type="match status" value="1"/>
</dbReference>
<sequence length="204" mass="24439">MIFGYVRVSSKEQNEERQIKALRDYSKELEYNNIYIDKESGKDFNRERYQKLKSILRPGDILIIKELDRLGRNKQMVKDELNFFKESKIRVKILNIPTTLIDLPEENEWIFEMINNILIEVLAAIAEEERNKIRTRQAEGILLAKQQGKYKGRKLEPLPEGFEKLYKQWKDDKINAVQFTKLLNLKSRTTLYKYIKRYEESNTK</sequence>
<dbReference type="Pfam" id="PF00239">
    <property type="entry name" value="Resolvase"/>
    <property type="match status" value="1"/>
</dbReference>
<protein>
    <submittedName>
        <fullName evidence="8">Putative transposon Tn552 DNA-invertase</fullName>
    </submittedName>
</protein>
<dbReference type="CDD" id="cd03768">
    <property type="entry name" value="SR_ResInv"/>
    <property type="match status" value="1"/>
</dbReference>
<evidence type="ECO:0000256" key="6">
    <source>
        <dbReference type="PROSITE-ProRule" id="PRU10137"/>
    </source>
</evidence>
<keyword evidence="4" id="KW-0233">DNA recombination</keyword>